<dbReference type="AlphaFoldDB" id="A0A4R5K8S7"/>
<reference evidence="3 4" key="1">
    <citation type="submission" date="2019-03" db="EMBL/GenBank/DDBJ databases">
        <title>Whole genome sequence of Arthrobacter sp JH1-1.</title>
        <authorList>
            <person name="Trinh H.N."/>
        </authorList>
    </citation>
    <scope>NUCLEOTIDE SEQUENCE [LARGE SCALE GENOMIC DNA]</scope>
    <source>
        <strain evidence="3 4">JH1-1</strain>
    </source>
</reference>
<comment type="caution">
    <text evidence="3">The sequence shown here is derived from an EMBL/GenBank/DDBJ whole genome shotgun (WGS) entry which is preliminary data.</text>
</comment>
<evidence type="ECO:0000313" key="4">
    <source>
        <dbReference type="Proteomes" id="UP000295511"/>
    </source>
</evidence>
<feature type="domain" description="Alpha-L-rhamnosidase C-terminal" evidence="2">
    <location>
        <begin position="709"/>
        <end position="773"/>
    </location>
</feature>
<sequence>MKSPELVQEEQTVLSQDLGGPWFELPAGTDEPPSSGVASSMKFRARVTIGSPGTDPARVYISADSRYRLMVNGALVAAGPAKPSGRTWFADTVDIGAHLIPGENIIGIDVLSYSTSSLGNVSVQRTGRPGMLVRGIIGETDLSEPAAWKCRFVHGRHFRQGRNTLFLGIQESTDGTASEHDWLQTGFDDAAWHVPATDNQQPFSGTPRPPLAPRPIPHLTLEPVPIIDVKASSEPGIDWSRLMRGEPIDIRPNTDASVDLDAGVLMTAFLSLAVESGQGARVELTAAECYEQPPTDLPWLRRKADRTDHINGDLYGDPDQYLISGTGTQEAPEVYSPFWFRTFRYVRLRITTTDTPARLQSINLTRTHYPLAITGSFASSSEVYGKLWDVSVRTLLNCMHETFEDCPFYEQLQYAMDTRSQALFSLHLSTDDRLIRRAIEDFAASGNPTGLTESRSPSVEPQFIPGFSLYWIRMIADHVSYVGDRPYTERFIGRIDAVLGYFKDRLSPDGFVISAEGDGVLWNFVDWTEAWRTSRGVPELGPRRTNTIATFMYIAALRSAASIAGFCGRDGLAREYASRADTLTEIVRRGAAWDENASYYRDSDGGTPQSVHAQMWAVLSGVVQGGAATDLLRRAVADKHLAPCSYATALDLFDALRHAHADERIDWKPWEDMLALNLTTWAEDTVSLRSDCHAWGSVPLQHFPRYILGVSPAGAGFTNSVIDPAPSDLDWAEGTVPTPHGPINVQWKRTASGSREVTVSAPPVIGLTLPDAASAITEHPATGRRTVTFTLPPAGRTLQKPLAALTK</sequence>
<dbReference type="EMBL" id="SMRU01000029">
    <property type="protein sequence ID" value="TDF91543.1"/>
    <property type="molecule type" value="Genomic_DNA"/>
</dbReference>
<dbReference type="PANTHER" id="PTHR34987">
    <property type="entry name" value="C, PUTATIVE (AFU_ORTHOLOGUE AFUA_3G02880)-RELATED"/>
    <property type="match status" value="1"/>
</dbReference>
<dbReference type="OrthoDB" id="9761045at2"/>
<dbReference type="PANTHER" id="PTHR34987:SF2">
    <property type="entry name" value="B, PUTATIVE (AFU_ORTHOLOGUE AFUA_7G05040)-RELATED"/>
    <property type="match status" value="1"/>
</dbReference>
<dbReference type="Gene3D" id="2.60.420.10">
    <property type="entry name" value="Maltose phosphorylase, domain 3"/>
    <property type="match status" value="1"/>
</dbReference>
<dbReference type="Gene3D" id="2.60.120.260">
    <property type="entry name" value="Galactose-binding domain-like"/>
    <property type="match status" value="2"/>
</dbReference>
<name>A0A4R5K8S7_9MICC</name>
<proteinExistence type="predicted"/>
<dbReference type="Pfam" id="PF17390">
    <property type="entry name" value="Bac_rhamnosid_C"/>
    <property type="match status" value="1"/>
</dbReference>
<organism evidence="3 4">
    <name type="scientific">Arthrobacter terricola</name>
    <dbReference type="NCBI Taxonomy" id="2547396"/>
    <lineage>
        <taxon>Bacteria</taxon>
        <taxon>Bacillati</taxon>
        <taxon>Actinomycetota</taxon>
        <taxon>Actinomycetes</taxon>
        <taxon>Micrococcales</taxon>
        <taxon>Micrococcaceae</taxon>
        <taxon>Arthrobacter</taxon>
    </lineage>
</organism>
<evidence type="ECO:0008006" key="5">
    <source>
        <dbReference type="Google" id="ProtNLM"/>
    </source>
</evidence>
<dbReference type="InterPro" id="IPR035398">
    <property type="entry name" value="Bac_rhamnosid_C"/>
</dbReference>
<dbReference type="Pfam" id="PF17389">
    <property type="entry name" value="Bac_rhamnosid6H"/>
    <property type="match status" value="1"/>
</dbReference>
<dbReference type="Gene3D" id="1.50.10.10">
    <property type="match status" value="1"/>
</dbReference>
<dbReference type="InterPro" id="IPR008928">
    <property type="entry name" value="6-hairpin_glycosidase_sf"/>
</dbReference>
<feature type="domain" description="Alpha-L-rhamnosidase six-hairpin glycosidase" evidence="1">
    <location>
        <begin position="374"/>
        <end position="623"/>
    </location>
</feature>
<dbReference type="InterPro" id="IPR012341">
    <property type="entry name" value="6hp_glycosidase-like_sf"/>
</dbReference>
<keyword evidence="4" id="KW-1185">Reference proteome</keyword>
<dbReference type="GO" id="GO:0005975">
    <property type="term" value="P:carbohydrate metabolic process"/>
    <property type="evidence" value="ECO:0007669"/>
    <property type="project" value="InterPro"/>
</dbReference>
<dbReference type="Proteomes" id="UP000295511">
    <property type="component" value="Unassembled WGS sequence"/>
</dbReference>
<dbReference type="InterPro" id="IPR035396">
    <property type="entry name" value="Bac_rhamnosid6H"/>
</dbReference>
<protein>
    <recommendedName>
        <fullName evidence="5">Alpha-L-rhamnosidase</fullName>
    </recommendedName>
</protein>
<accession>A0A4R5K8S7</accession>
<dbReference type="SUPFAM" id="SSF48208">
    <property type="entry name" value="Six-hairpin glycosidases"/>
    <property type="match status" value="1"/>
</dbReference>
<evidence type="ECO:0000313" key="3">
    <source>
        <dbReference type="EMBL" id="TDF91543.1"/>
    </source>
</evidence>
<dbReference type="RefSeq" id="WP_133206131.1">
    <property type="nucleotide sequence ID" value="NZ_SMRU01000029.1"/>
</dbReference>
<evidence type="ECO:0000259" key="2">
    <source>
        <dbReference type="Pfam" id="PF17390"/>
    </source>
</evidence>
<evidence type="ECO:0000259" key="1">
    <source>
        <dbReference type="Pfam" id="PF17389"/>
    </source>
</evidence>
<gene>
    <name evidence="3" type="ORF">E1809_20670</name>
</gene>